<gene>
    <name evidence="2" type="ORF">HGM15179_006942</name>
</gene>
<evidence type="ECO:0000313" key="2">
    <source>
        <dbReference type="EMBL" id="TRZ20137.1"/>
    </source>
</evidence>
<evidence type="ECO:0000313" key="3">
    <source>
        <dbReference type="Proteomes" id="UP000796761"/>
    </source>
</evidence>
<reference evidence="2" key="1">
    <citation type="submission" date="2019-04" db="EMBL/GenBank/DDBJ databases">
        <title>Genome assembly of Zosterops borbonicus 15179.</title>
        <authorList>
            <person name="Leroy T."/>
            <person name="Anselmetti Y."/>
            <person name="Tilak M.-K."/>
            <person name="Nabholz B."/>
        </authorList>
    </citation>
    <scope>NUCLEOTIDE SEQUENCE</scope>
    <source>
        <strain evidence="2">HGM_15179</strain>
        <tissue evidence="2">Muscle</tissue>
    </source>
</reference>
<keyword evidence="3" id="KW-1185">Reference proteome</keyword>
<accession>A0A8K1GLD9</accession>
<feature type="region of interest" description="Disordered" evidence="1">
    <location>
        <begin position="1"/>
        <end position="31"/>
    </location>
</feature>
<protein>
    <submittedName>
        <fullName evidence="2">Uncharacterized protein</fullName>
    </submittedName>
</protein>
<evidence type="ECO:0000256" key="1">
    <source>
        <dbReference type="SAM" id="MobiDB-lite"/>
    </source>
</evidence>
<dbReference type="AlphaFoldDB" id="A0A8K1GLD9"/>
<proteinExistence type="predicted"/>
<feature type="compositionally biased region" description="Basic and acidic residues" evidence="1">
    <location>
        <begin position="1"/>
        <end position="24"/>
    </location>
</feature>
<name>A0A8K1GLD9_9PASS</name>
<comment type="caution">
    <text evidence="2">The sequence shown here is derived from an EMBL/GenBank/DDBJ whole genome shotgun (WGS) entry which is preliminary data.</text>
</comment>
<organism evidence="2 3">
    <name type="scientific">Zosterops borbonicus</name>
    <dbReference type="NCBI Taxonomy" id="364589"/>
    <lineage>
        <taxon>Eukaryota</taxon>
        <taxon>Metazoa</taxon>
        <taxon>Chordata</taxon>
        <taxon>Craniata</taxon>
        <taxon>Vertebrata</taxon>
        <taxon>Euteleostomi</taxon>
        <taxon>Archelosauria</taxon>
        <taxon>Archosauria</taxon>
        <taxon>Dinosauria</taxon>
        <taxon>Saurischia</taxon>
        <taxon>Theropoda</taxon>
        <taxon>Coelurosauria</taxon>
        <taxon>Aves</taxon>
        <taxon>Neognathae</taxon>
        <taxon>Neoaves</taxon>
        <taxon>Telluraves</taxon>
        <taxon>Australaves</taxon>
        <taxon>Passeriformes</taxon>
        <taxon>Sylvioidea</taxon>
        <taxon>Zosteropidae</taxon>
        <taxon>Zosterops</taxon>
    </lineage>
</organism>
<dbReference type="Proteomes" id="UP000796761">
    <property type="component" value="Unassembled WGS sequence"/>
</dbReference>
<sequence>MGEKEEKRREEKRGEEKRREEKRREEKRKKMKDLKLAAEAGLMWWHRKITLEVSHAMHDFFSTKILMIQTLVYDPLTAIRMMQEEREVTKQGAKNTPVKAICFFESGSTDRV</sequence>
<dbReference type="EMBL" id="SWJQ01000159">
    <property type="protein sequence ID" value="TRZ20137.1"/>
    <property type="molecule type" value="Genomic_DNA"/>
</dbReference>